<reference evidence="9 10" key="1">
    <citation type="submission" date="2016-04" db="EMBL/GenBank/DDBJ databases">
        <title>Draft genome of an Enterococcus thailandicus strain isolated from bovine feces.</title>
        <authorList>
            <person name="Beukers A.G."/>
            <person name="Zaheer R."/>
            <person name="Goji N."/>
            <person name="Cook S.R."/>
            <person name="Amoako K."/>
            <person name="Chaves A.V."/>
            <person name="Ward M.P."/>
            <person name="Mcallister T.A."/>
        </authorList>
    </citation>
    <scope>NUCLEOTIDE SEQUENCE [LARGE SCALE GENOMIC DNA]</scope>
    <source>
        <strain evidence="9 10">F0711D 46</strain>
    </source>
</reference>
<organism evidence="9 10">
    <name type="scientific">Enterococcus thailandicus</name>
    <dbReference type="NCBI Taxonomy" id="417368"/>
    <lineage>
        <taxon>Bacteria</taxon>
        <taxon>Bacillati</taxon>
        <taxon>Bacillota</taxon>
        <taxon>Bacilli</taxon>
        <taxon>Lactobacillales</taxon>
        <taxon>Enterococcaceae</taxon>
        <taxon>Enterococcus</taxon>
    </lineage>
</organism>
<dbReference type="GeneID" id="77488202"/>
<dbReference type="PANTHER" id="PTHR30012:SF0">
    <property type="entry name" value="TYPE II SECRETION SYSTEM PROTEIN F-RELATED"/>
    <property type="match status" value="1"/>
</dbReference>
<feature type="domain" description="Type II secretion system protein GspF" evidence="8">
    <location>
        <begin position="25"/>
        <end position="144"/>
    </location>
</feature>
<dbReference type="RefSeq" id="WP_067483081.1">
    <property type="nucleotide sequence ID" value="NZ_BSWX01000004.1"/>
</dbReference>
<dbReference type="GO" id="GO:0005886">
    <property type="term" value="C:plasma membrane"/>
    <property type="evidence" value="ECO:0007669"/>
    <property type="project" value="UniProtKB-SubCell"/>
</dbReference>
<dbReference type="InterPro" id="IPR003004">
    <property type="entry name" value="GspF/PilC"/>
</dbReference>
<comment type="subcellular location">
    <subcellularLocation>
        <location evidence="1">Cell membrane</location>
        <topology evidence="1">Multi-pass membrane protein</topology>
    </subcellularLocation>
</comment>
<dbReference type="Gene3D" id="1.20.81.30">
    <property type="entry name" value="Type II secretion system (T2SS), domain F"/>
    <property type="match status" value="2"/>
</dbReference>
<keyword evidence="6 7" id="KW-0472">Membrane</keyword>
<evidence type="ECO:0000256" key="3">
    <source>
        <dbReference type="ARBA" id="ARBA00022475"/>
    </source>
</evidence>
<feature type="transmembrane region" description="Helical" evidence="7">
    <location>
        <begin position="165"/>
        <end position="186"/>
    </location>
</feature>
<dbReference type="InterPro" id="IPR018076">
    <property type="entry name" value="T2SS_GspF_dom"/>
</dbReference>
<sequence length="349" mass="40246">MFRQKETTGGHIHLKKLNKKQQQQFIQIIADLLSNGFSLQEALQLVIKLKLFPVELLEQAQKIVISGGSFTEILAYCGFNKTYLVQVELAEVHGNLITTLESIADQFQRMGAFRKELQKLLSYPALLSLFLIGILFSMRQIVLPQLLISEMVPQNHWGIQLIQTFHWYVFGILVLLILLYGAIRFFDRKGNSLRRSQWLSQLKILGPVYTLYQSAYFSLELGKLFNEGLELKQVVFCLKETKTGSLMQQLALQMANELEKGISLATQFEKYSFLTEEFSTIVQQGELKGNLGKELLFYSNYTRQHFFERLNRWLSWIQPVLFLVIACLILMIYAAVLLPIYGNLEEVIS</sequence>
<evidence type="ECO:0000256" key="7">
    <source>
        <dbReference type="SAM" id="Phobius"/>
    </source>
</evidence>
<dbReference type="Pfam" id="PF00482">
    <property type="entry name" value="T2SSF"/>
    <property type="match status" value="2"/>
</dbReference>
<proteinExistence type="inferred from homology"/>
<feature type="transmembrane region" description="Helical" evidence="7">
    <location>
        <begin position="320"/>
        <end position="341"/>
    </location>
</feature>
<dbReference type="PANTHER" id="PTHR30012">
    <property type="entry name" value="GENERAL SECRETION PATHWAY PROTEIN"/>
    <property type="match status" value="1"/>
</dbReference>
<evidence type="ECO:0000256" key="5">
    <source>
        <dbReference type="ARBA" id="ARBA00022989"/>
    </source>
</evidence>
<dbReference type="EMBL" id="LWMN01000011">
    <property type="protein sequence ID" value="OAQ56219.1"/>
    <property type="molecule type" value="Genomic_DNA"/>
</dbReference>
<evidence type="ECO:0000256" key="2">
    <source>
        <dbReference type="ARBA" id="ARBA00005745"/>
    </source>
</evidence>
<comment type="similarity">
    <text evidence="2">Belongs to the GSP F family.</text>
</comment>
<dbReference type="AlphaFoldDB" id="A0A179ETN1"/>
<dbReference type="Proteomes" id="UP000078516">
    <property type="component" value="Unassembled WGS sequence"/>
</dbReference>
<feature type="transmembrane region" description="Helical" evidence="7">
    <location>
        <begin position="120"/>
        <end position="142"/>
    </location>
</feature>
<feature type="domain" description="Type II secretion system protein GspF" evidence="8">
    <location>
        <begin position="217"/>
        <end position="339"/>
    </location>
</feature>
<evidence type="ECO:0000256" key="4">
    <source>
        <dbReference type="ARBA" id="ARBA00022692"/>
    </source>
</evidence>
<comment type="caution">
    <text evidence="9">The sequence shown here is derived from an EMBL/GenBank/DDBJ whole genome shotgun (WGS) entry which is preliminary data.</text>
</comment>
<evidence type="ECO:0000313" key="10">
    <source>
        <dbReference type="Proteomes" id="UP000078516"/>
    </source>
</evidence>
<keyword evidence="4 7" id="KW-0812">Transmembrane</keyword>
<evidence type="ECO:0000313" key="9">
    <source>
        <dbReference type="EMBL" id="OAQ56219.1"/>
    </source>
</evidence>
<name>A0A179ETN1_ENTTH</name>
<keyword evidence="5 7" id="KW-1133">Transmembrane helix</keyword>
<evidence type="ECO:0000256" key="1">
    <source>
        <dbReference type="ARBA" id="ARBA00004651"/>
    </source>
</evidence>
<keyword evidence="10" id="KW-1185">Reference proteome</keyword>
<dbReference type="InterPro" id="IPR047692">
    <property type="entry name" value="T4P_ComGB"/>
</dbReference>
<accession>A0A179ETN1</accession>
<protein>
    <submittedName>
        <fullName evidence="9">Secretion system protein</fullName>
    </submittedName>
</protein>
<evidence type="ECO:0000259" key="8">
    <source>
        <dbReference type="Pfam" id="PF00482"/>
    </source>
</evidence>
<dbReference type="NCBIfam" id="NF041012">
    <property type="entry name" value="T4P_ComGB"/>
    <property type="match status" value="1"/>
</dbReference>
<evidence type="ECO:0000256" key="6">
    <source>
        <dbReference type="ARBA" id="ARBA00023136"/>
    </source>
</evidence>
<gene>
    <name evidence="9" type="ORF">A6E74_05725</name>
</gene>
<keyword evidence="3" id="KW-1003">Cell membrane</keyword>
<dbReference type="InterPro" id="IPR042094">
    <property type="entry name" value="T2SS_GspF_sf"/>
</dbReference>
<dbReference type="PRINTS" id="PR00812">
    <property type="entry name" value="BCTERIALGSPF"/>
</dbReference>